<feature type="compositionally biased region" description="Polar residues" evidence="1">
    <location>
        <begin position="14"/>
        <end position="23"/>
    </location>
</feature>
<feature type="region of interest" description="Disordered" evidence="1">
    <location>
        <begin position="1"/>
        <end position="25"/>
    </location>
</feature>
<evidence type="ECO:0000256" key="1">
    <source>
        <dbReference type="SAM" id="MobiDB-lite"/>
    </source>
</evidence>
<feature type="region of interest" description="Disordered" evidence="1">
    <location>
        <begin position="240"/>
        <end position="268"/>
    </location>
</feature>
<keyword evidence="3" id="KW-1185">Reference proteome</keyword>
<evidence type="ECO:0000313" key="3">
    <source>
        <dbReference type="Proteomes" id="UP000225553"/>
    </source>
</evidence>
<dbReference type="EMBL" id="MF459646">
    <property type="protein sequence ID" value="ASU03635.1"/>
    <property type="molecule type" value="Genomic_DNA"/>
</dbReference>
<dbReference type="OrthoDB" id="9782at10239"/>
<gene>
    <name evidence="2" type="ORF">RISINGSUN_35</name>
</gene>
<name>A0A223LI40_9CAUD</name>
<reference evidence="3" key="1">
    <citation type="submission" date="2017-07" db="EMBL/GenBank/DDBJ databases">
        <authorList>
            <person name="Putnam M.J."/>
            <person name="Sharma R."/>
            <person name="Kruger J.L."/>
            <person name="Berg J.A."/>
            <person name="Payne A.M."/>
            <person name="Fajardo C.P."/>
            <person name="Breakwell D.P."/>
            <person name="Hope S."/>
            <person name="Grose J.H."/>
        </authorList>
    </citation>
    <scope>NUCLEOTIDE SEQUENCE [LARGE SCALE GENOMIC DNA]</scope>
</reference>
<protein>
    <submittedName>
        <fullName evidence="2">Uncharacterized protein</fullName>
    </submittedName>
</protein>
<proteinExistence type="predicted"/>
<evidence type="ECO:0000313" key="2">
    <source>
        <dbReference type="EMBL" id="ASU03635.1"/>
    </source>
</evidence>
<dbReference type="Proteomes" id="UP000225553">
    <property type="component" value="Segment"/>
</dbReference>
<organism evidence="2 3">
    <name type="scientific">Erwinia phage vB_EamM_RisingSun</name>
    <dbReference type="NCBI Taxonomy" id="2026080"/>
    <lineage>
        <taxon>Viruses</taxon>
        <taxon>Duplodnaviria</taxon>
        <taxon>Heunggongvirae</taxon>
        <taxon>Uroviricota</taxon>
        <taxon>Caudoviricetes</taxon>
        <taxon>Chimalliviridae</taxon>
        <taxon>Risingsunvirus</taxon>
        <taxon>Risingsunvirus risingsun</taxon>
    </lineage>
</organism>
<sequence>MHDDRHYSDIEMEQNAQEENASYSPELEPELEFLKDLRVHTINGKLALGDEKLPFNVAKIYSEKEFVDVWLMQFALGNHYGINYFNHREWGKETNLGTLAAMVVDEEGKPVLFVPPVISTNMTDRDYELLRMASWTVNNNMNDNMKKNDPNASLDVARKIHQHITQKAMTLTDLIVPEFYAKHNVVPEVEQQAFYLRDVINNGAVDIKDMVEVREILYKVHRNEELTSVEKEKINTLSRGQFEFTAPEEKSTGGDDDTGTDSFNPLEC</sequence>
<accession>A0A223LI40</accession>